<proteinExistence type="predicted"/>
<dbReference type="HOGENOM" id="CLU_097145_0_0_10"/>
<feature type="transmembrane region" description="Helical" evidence="1">
    <location>
        <begin position="172"/>
        <end position="190"/>
    </location>
</feature>
<dbReference type="Pfam" id="PF02517">
    <property type="entry name" value="Rce1-like"/>
    <property type="match status" value="1"/>
</dbReference>
<keyword evidence="4" id="KW-1185">Reference proteome</keyword>
<feature type="transmembrane region" description="Helical" evidence="1">
    <location>
        <begin position="92"/>
        <end position="110"/>
    </location>
</feature>
<feature type="transmembrane region" description="Helical" evidence="1">
    <location>
        <begin position="220"/>
        <end position="238"/>
    </location>
</feature>
<evidence type="ECO:0000313" key="4">
    <source>
        <dbReference type="Proteomes" id="UP000018439"/>
    </source>
</evidence>
<feature type="transmembrane region" description="Helical" evidence="1">
    <location>
        <begin position="146"/>
        <end position="166"/>
    </location>
</feature>
<dbReference type="GO" id="GO:0080120">
    <property type="term" value="P:CAAX-box protein maturation"/>
    <property type="evidence" value="ECO:0007669"/>
    <property type="project" value="UniProtKB-ARBA"/>
</dbReference>
<organism evidence="3 4">
    <name type="scientific">Bacteroides coprosuis DSM 18011</name>
    <dbReference type="NCBI Taxonomy" id="679937"/>
    <lineage>
        <taxon>Bacteria</taxon>
        <taxon>Pseudomonadati</taxon>
        <taxon>Bacteroidota</taxon>
        <taxon>Bacteroidia</taxon>
        <taxon>Bacteroidales</taxon>
        <taxon>Bacteroidaceae</taxon>
        <taxon>Bacteroides</taxon>
    </lineage>
</organism>
<protein>
    <submittedName>
        <fullName evidence="3">Abortive infection protein</fullName>
    </submittedName>
</protein>
<evidence type="ECO:0000256" key="1">
    <source>
        <dbReference type="SAM" id="Phobius"/>
    </source>
</evidence>
<feature type="transmembrane region" description="Helical" evidence="1">
    <location>
        <begin position="24"/>
        <end position="43"/>
    </location>
</feature>
<feature type="domain" description="CAAX prenyl protease 2/Lysostaphin resistance protein A-like" evidence="2">
    <location>
        <begin position="122"/>
        <end position="212"/>
    </location>
</feature>
<dbReference type="GO" id="GO:0004175">
    <property type="term" value="F:endopeptidase activity"/>
    <property type="evidence" value="ECO:0007669"/>
    <property type="project" value="UniProtKB-ARBA"/>
</dbReference>
<evidence type="ECO:0000313" key="3">
    <source>
        <dbReference type="EMBL" id="EGJ72508.1"/>
    </source>
</evidence>
<feature type="transmembrane region" description="Helical" evidence="1">
    <location>
        <begin position="116"/>
        <end position="134"/>
    </location>
</feature>
<keyword evidence="1" id="KW-0472">Membrane</keyword>
<accession>F3ZNH3</accession>
<dbReference type="EMBL" id="CM001167">
    <property type="protein sequence ID" value="EGJ72508.1"/>
    <property type="molecule type" value="Genomic_DNA"/>
</dbReference>
<dbReference type="STRING" id="679937.Bcop_2354"/>
<sequence>MFYQTFFNMTYGCVKYTKKKRDDVKIISIITYVFIAIFFRYIFTVTKPVIIIKFVEDGLLYDILTGIGPFLSVIIVSIIFKRKLLYSNFGTSKFKTVISILVPLLLFFLYDYFGVSVNYTNFLIVIACIIYSFFEEYGWRGYLQSELIGLSFFVRISLITIIWFIWHLNFSLSLSNMFFLLVLFFASWGIGKIAIKTQSIIVCACFHAVYNIALNIELNIHTLSILLICIVSWFIIWYKLQI</sequence>
<keyword evidence="1" id="KW-0812">Transmembrane</keyword>
<reference evidence="3 4" key="1">
    <citation type="journal article" date="2011" name="Stand. Genomic Sci.">
        <title>Non-contiguous finished genome sequence of Bacteroides coprosuis type strain (PC139).</title>
        <authorList>
            <person name="Land M."/>
            <person name="Held B."/>
            <person name="Gronow S."/>
            <person name="Abt B."/>
            <person name="Lucas S."/>
            <person name="Del Rio T.G."/>
            <person name="Nolan M."/>
            <person name="Tice H."/>
            <person name="Cheng J.F."/>
            <person name="Pitluck S."/>
            <person name="Liolios K."/>
            <person name="Pagani I."/>
            <person name="Ivanova N."/>
            <person name="Mavromatis K."/>
            <person name="Mikhailova N."/>
            <person name="Pati A."/>
            <person name="Tapia R."/>
            <person name="Han C."/>
            <person name="Goodwin L."/>
            <person name="Chen A."/>
            <person name="Palaniappan K."/>
            <person name="Hauser L."/>
            <person name="Brambilla E.M."/>
            <person name="Rohde M."/>
            <person name="Goker M."/>
            <person name="Detter J.C."/>
            <person name="Woyke T."/>
            <person name="Bristow J."/>
            <person name="Eisen J.A."/>
            <person name="Markowitz V."/>
            <person name="Hugenholtz P."/>
            <person name="Kyrpides N.C."/>
            <person name="Klenk H.P."/>
            <person name="Lapidus A."/>
        </authorList>
    </citation>
    <scope>NUCLEOTIDE SEQUENCE [LARGE SCALE GENOMIC DNA]</scope>
    <source>
        <strain evidence="3 4">DSM 18011</strain>
    </source>
</reference>
<dbReference type="Proteomes" id="UP000018439">
    <property type="component" value="Chromosome"/>
</dbReference>
<keyword evidence="1" id="KW-1133">Transmembrane helix</keyword>
<evidence type="ECO:0000259" key="2">
    <source>
        <dbReference type="Pfam" id="PF02517"/>
    </source>
</evidence>
<dbReference type="InterPro" id="IPR003675">
    <property type="entry name" value="Rce1/LyrA-like_dom"/>
</dbReference>
<feature type="transmembrane region" description="Helical" evidence="1">
    <location>
        <begin position="63"/>
        <end position="80"/>
    </location>
</feature>
<gene>
    <name evidence="3" type="ORF">Bcop_2354</name>
</gene>
<name>F3ZNH3_9BACE</name>
<dbReference type="AlphaFoldDB" id="F3ZNH3"/>
<dbReference type="eggNOG" id="COG1266">
    <property type="taxonomic scope" value="Bacteria"/>
</dbReference>